<organism evidence="2 3">
    <name type="scientific">Luteimonas viscosa</name>
    <dbReference type="NCBI Taxonomy" id="1132694"/>
    <lineage>
        <taxon>Bacteria</taxon>
        <taxon>Pseudomonadati</taxon>
        <taxon>Pseudomonadota</taxon>
        <taxon>Gammaproteobacteria</taxon>
        <taxon>Lysobacterales</taxon>
        <taxon>Lysobacteraceae</taxon>
        <taxon>Luteimonas</taxon>
    </lineage>
</organism>
<sequence>MLLGLEVELWTLLLALVLVPLAAVALLNLALRRRGGVAMAWGGVIFVLMAALVAVLVILDKVRF</sequence>
<dbReference type="EMBL" id="VTFT01000001">
    <property type="protein sequence ID" value="TYT26440.1"/>
    <property type="molecule type" value="Genomic_DNA"/>
</dbReference>
<gene>
    <name evidence="2" type="ORF">FZO89_09320</name>
</gene>
<feature type="transmembrane region" description="Helical" evidence="1">
    <location>
        <begin position="38"/>
        <end position="59"/>
    </location>
</feature>
<keyword evidence="1" id="KW-0812">Transmembrane</keyword>
<evidence type="ECO:0000313" key="3">
    <source>
        <dbReference type="Proteomes" id="UP000324973"/>
    </source>
</evidence>
<keyword evidence="1" id="KW-1133">Transmembrane helix</keyword>
<comment type="caution">
    <text evidence="2">The sequence shown here is derived from an EMBL/GenBank/DDBJ whole genome shotgun (WGS) entry which is preliminary data.</text>
</comment>
<dbReference type="RefSeq" id="WP_149102991.1">
    <property type="nucleotide sequence ID" value="NZ_VTFT01000001.1"/>
</dbReference>
<name>A0A5D4XUG8_9GAMM</name>
<evidence type="ECO:0000256" key="1">
    <source>
        <dbReference type="SAM" id="Phobius"/>
    </source>
</evidence>
<dbReference type="Proteomes" id="UP000324973">
    <property type="component" value="Unassembled WGS sequence"/>
</dbReference>
<accession>A0A5D4XUG8</accession>
<keyword evidence="1" id="KW-0472">Membrane</keyword>
<protein>
    <submittedName>
        <fullName evidence="2">Uncharacterized protein</fullName>
    </submittedName>
</protein>
<keyword evidence="3" id="KW-1185">Reference proteome</keyword>
<feature type="transmembrane region" description="Helical" evidence="1">
    <location>
        <begin position="12"/>
        <end position="31"/>
    </location>
</feature>
<reference evidence="2 3" key="1">
    <citation type="submission" date="2019-08" db="EMBL/GenBank/DDBJ databases">
        <title>Luteimonas viscosus sp. nov., isolated from soil of a sunflower field.</title>
        <authorList>
            <person name="Jianli Z."/>
            <person name="Ying Z."/>
        </authorList>
    </citation>
    <scope>NUCLEOTIDE SEQUENCE [LARGE SCALE GENOMIC DNA]</scope>
    <source>
        <strain evidence="2 3">XBU10</strain>
    </source>
</reference>
<dbReference type="AlphaFoldDB" id="A0A5D4XUG8"/>
<evidence type="ECO:0000313" key="2">
    <source>
        <dbReference type="EMBL" id="TYT26440.1"/>
    </source>
</evidence>
<proteinExistence type="predicted"/>